<dbReference type="SMART" id="SM00292">
    <property type="entry name" value="BRCT"/>
    <property type="match status" value="2"/>
</dbReference>
<name>A0A3Q0FV23_ALLSI</name>
<dbReference type="InterPro" id="IPR001357">
    <property type="entry name" value="BRCT_dom"/>
</dbReference>
<evidence type="ECO:0000256" key="10">
    <source>
        <dbReference type="ARBA" id="ARBA00022990"/>
    </source>
</evidence>
<keyword evidence="5" id="KW-1017">Isopeptide bond</keyword>
<keyword evidence="12" id="KW-0539">Nucleus</keyword>
<feature type="compositionally biased region" description="Pro residues" evidence="14">
    <location>
        <begin position="603"/>
        <end position="613"/>
    </location>
</feature>
<evidence type="ECO:0000256" key="14">
    <source>
        <dbReference type="SAM" id="MobiDB-lite"/>
    </source>
</evidence>
<evidence type="ECO:0000256" key="5">
    <source>
        <dbReference type="ARBA" id="ARBA00022499"/>
    </source>
</evidence>
<gene>
    <name evidence="17" type="primary">LOC102378675</name>
</gene>
<dbReference type="RefSeq" id="XP_025051466.1">
    <property type="nucleotide sequence ID" value="XM_025195681.1"/>
</dbReference>
<dbReference type="AlphaFoldDB" id="A0A3Q0FV23"/>
<feature type="compositionally biased region" description="Basic and acidic residues" evidence="14">
    <location>
        <begin position="278"/>
        <end position="287"/>
    </location>
</feature>
<dbReference type="SUPFAM" id="SSF52113">
    <property type="entry name" value="BRCT domain"/>
    <property type="match status" value="1"/>
</dbReference>
<sequence>MAQPRHVEEDCRELAALGRRHPSLWSRGAFLGAHIQALWLQRPSAGNLKGHGPKIGHVWIYPGENAVGRLPSCPVHLPVPSVSKVHAVIETPGPRPGPPHLLWDRGSLNRTRRGRAVLQPHVRYALAHGDTLLFGDVGCQYFLLPPGQAAASPLPCVAVEETPTPGRRRAGAGALLAQSSEEEKARPHGGSEASTWGSGSLGSPPHNTVVPESDEEAEDAPSLSPHLCFNTPGGAATSGGQTLPPAPEPPDVEPRGQDPDVPAPKTCGWELLAGGRCTDTKGTKDPDVVGSQSHQPAVEVGSIMDVEDGDRLSDVTDPQSSQPAFKADSDTDVEEIPDVVGPPSHQPAVEVGSDTDVEDGDRNPEVGVAAQLTAASPRALEPLAPGAPDPDLEAPQPRPSSWPSSGDDSETDAEDDPNLALEATQCYLGNEAGAPAPGLEEEEATQRFSFRTQCRAGEMESDEELYVEQATQAFIAQEEEMQPLPMAPPSALPPAPGGKQHLPSGATLEPPGGTRLEPTPKPEEEETQPVAPGRGTPHRPSPALQGPVDGEPGRLQLEGTRAVPSLAEPQLGDSTEVPATPEEEAAALAARRRRSLRSSSAPSPAPAPAPAPTAAPVLRRSQRRRAEATPPKPPQRRRTQGSSGLKAPGDAGSKAGAPEDAGREASQSKEPEHHPETLRDRPTRQRAATAPREPEHHPETLRDRPTRQRAATAPRVLFTGVVDAAGEQAVVALGGTLADSVFECTHLVTDRVRRTLKFLCALARGVPIVTPAWLDQSKRSHCFLEPSGFVVRDPEQEENFGFSLTQSLRRARRGALLQGYEIHVTRHVQPEPERMKELIVCSGGIFLPRMPRAYKPKRLVLSCPADLTCCRPALAVGLPVASAEFLLTGVLRQEAELGPYCLDQPQPLAHLAPSTRKRKGAAGSSGTTKRRH</sequence>
<reference evidence="17" key="1">
    <citation type="submission" date="2025-08" db="UniProtKB">
        <authorList>
            <consortium name="RefSeq"/>
        </authorList>
    </citation>
    <scope>IDENTIFICATION</scope>
</reference>
<dbReference type="InterPro" id="IPR036420">
    <property type="entry name" value="BRCT_dom_sf"/>
</dbReference>
<evidence type="ECO:0000259" key="15">
    <source>
        <dbReference type="PROSITE" id="PS50172"/>
    </source>
</evidence>
<dbReference type="Pfam" id="PF16770">
    <property type="entry name" value="RTT107_BRCT_5"/>
    <property type="match status" value="1"/>
</dbReference>
<evidence type="ECO:0000256" key="6">
    <source>
        <dbReference type="ARBA" id="ARBA00022553"/>
    </source>
</evidence>
<dbReference type="InParanoid" id="A0A3Q0FV23"/>
<feature type="compositionally biased region" description="Basic and acidic residues" evidence="14">
    <location>
        <begin position="660"/>
        <end position="683"/>
    </location>
</feature>
<dbReference type="Gene3D" id="2.60.200.20">
    <property type="match status" value="1"/>
</dbReference>
<dbReference type="GO" id="GO:0005634">
    <property type="term" value="C:nucleus"/>
    <property type="evidence" value="ECO:0007669"/>
    <property type="project" value="UniProtKB-SubCell"/>
</dbReference>
<dbReference type="InterPro" id="IPR051579">
    <property type="entry name" value="DDR_Transcriptional_Reg"/>
</dbReference>
<keyword evidence="7" id="KW-0677">Repeat</keyword>
<dbReference type="PANTHER" id="PTHR23196:SF34">
    <property type="entry name" value="MEDIATOR OF DNA DAMAGE CHECKPOINT PROTEIN 1"/>
    <property type="match status" value="1"/>
</dbReference>
<dbReference type="Pfam" id="PF16589">
    <property type="entry name" value="BRCT_2"/>
    <property type="match status" value="1"/>
</dbReference>
<dbReference type="GO" id="GO:0006281">
    <property type="term" value="P:DNA repair"/>
    <property type="evidence" value="ECO:0007669"/>
    <property type="project" value="UniProtKB-KW"/>
</dbReference>
<keyword evidence="9" id="KW-0832">Ubl conjugation</keyword>
<evidence type="ECO:0000256" key="7">
    <source>
        <dbReference type="ARBA" id="ARBA00022737"/>
    </source>
</evidence>
<evidence type="ECO:0000256" key="11">
    <source>
        <dbReference type="ARBA" id="ARBA00023204"/>
    </source>
</evidence>
<dbReference type="PROSITE" id="PS50172">
    <property type="entry name" value="BRCT"/>
    <property type="match status" value="1"/>
</dbReference>
<comment type="subcellular location">
    <subcellularLocation>
        <location evidence="2">Chromosome</location>
    </subcellularLocation>
    <subcellularLocation>
        <location evidence="1">Nucleus</location>
    </subcellularLocation>
</comment>
<evidence type="ECO:0000256" key="8">
    <source>
        <dbReference type="ARBA" id="ARBA00022763"/>
    </source>
</evidence>
<evidence type="ECO:0000256" key="3">
    <source>
        <dbReference type="ARBA" id="ARBA00015014"/>
    </source>
</evidence>
<keyword evidence="6" id="KW-0597">Phosphoprotein</keyword>
<keyword evidence="11" id="KW-0234">DNA repair</keyword>
<proteinExistence type="predicted"/>
<evidence type="ECO:0000256" key="9">
    <source>
        <dbReference type="ARBA" id="ARBA00022843"/>
    </source>
</evidence>
<keyword evidence="10" id="KW-0007">Acetylation</keyword>
<dbReference type="InterPro" id="IPR008984">
    <property type="entry name" value="SMAD_FHA_dom_sf"/>
</dbReference>
<evidence type="ECO:0000256" key="4">
    <source>
        <dbReference type="ARBA" id="ARBA00022454"/>
    </source>
</evidence>
<feature type="domain" description="BRCT" evidence="15">
    <location>
        <begin position="727"/>
        <end position="791"/>
    </location>
</feature>
<evidence type="ECO:0000313" key="16">
    <source>
        <dbReference type="Proteomes" id="UP000189705"/>
    </source>
</evidence>
<dbReference type="CDD" id="cd18441">
    <property type="entry name" value="BRCT_MDC1_rpt2"/>
    <property type="match status" value="1"/>
</dbReference>
<evidence type="ECO:0000256" key="2">
    <source>
        <dbReference type="ARBA" id="ARBA00004286"/>
    </source>
</evidence>
<evidence type="ECO:0000256" key="1">
    <source>
        <dbReference type="ARBA" id="ARBA00004123"/>
    </source>
</evidence>
<dbReference type="Pfam" id="PF00498">
    <property type="entry name" value="FHA"/>
    <property type="match status" value="1"/>
</dbReference>
<keyword evidence="13" id="KW-0131">Cell cycle</keyword>
<keyword evidence="4" id="KW-0158">Chromosome</keyword>
<keyword evidence="8" id="KW-0227">DNA damage</keyword>
<dbReference type="InterPro" id="IPR000253">
    <property type="entry name" value="FHA_dom"/>
</dbReference>
<dbReference type="PANTHER" id="PTHR23196">
    <property type="entry name" value="PAX TRANSCRIPTION ACTIVATION DOMAIN INTERACTING PROTEIN"/>
    <property type="match status" value="1"/>
</dbReference>
<organism evidence="16 17">
    <name type="scientific">Alligator sinensis</name>
    <name type="common">Chinese alligator</name>
    <dbReference type="NCBI Taxonomy" id="38654"/>
    <lineage>
        <taxon>Eukaryota</taxon>
        <taxon>Metazoa</taxon>
        <taxon>Chordata</taxon>
        <taxon>Craniata</taxon>
        <taxon>Vertebrata</taxon>
        <taxon>Euteleostomi</taxon>
        <taxon>Archelosauria</taxon>
        <taxon>Archosauria</taxon>
        <taxon>Crocodylia</taxon>
        <taxon>Alligatoridae</taxon>
        <taxon>Alligatorinae</taxon>
        <taxon>Alligator</taxon>
    </lineage>
</organism>
<dbReference type="Gene3D" id="3.40.50.10190">
    <property type="entry name" value="BRCT domain"/>
    <property type="match status" value="2"/>
</dbReference>
<dbReference type="GeneID" id="102378675"/>
<keyword evidence="16" id="KW-1185">Reference proteome</keyword>
<feature type="compositionally biased region" description="Pro residues" evidence="14">
    <location>
        <begin position="485"/>
        <end position="496"/>
    </location>
</feature>
<feature type="region of interest" description="Disordered" evidence="14">
    <location>
        <begin position="162"/>
        <end position="710"/>
    </location>
</feature>
<accession>A0A3Q0FV23</accession>
<feature type="region of interest" description="Disordered" evidence="14">
    <location>
        <begin position="911"/>
        <end position="932"/>
    </location>
</feature>
<dbReference type="GO" id="GO:0005694">
    <property type="term" value="C:chromosome"/>
    <property type="evidence" value="ECO:0007669"/>
    <property type="project" value="UniProtKB-SubCell"/>
</dbReference>
<dbReference type="CDD" id="cd17744">
    <property type="entry name" value="BRCT_MDC1_rpt1"/>
    <property type="match status" value="1"/>
</dbReference>
<dbReference type="STRING" id="38654.A0A3Q0FV23"/>
<dbReference type="Proteomes" id="UP000189705">
    <property type="component" value="Unplaced"/>
</dbReference>
<feature type="compositionally biased region" description="Basic and acidic residues" evidence="14">
    <location>
        <begin position="692"/>
        <end position="706"/>
    </location>
</feature>
<evidence type="ECO:0000256" key="13">
    <source>
        <dbReference type="ARBA" id="ARBA00023306"/>
    </source>
</evidence>
<feature type="compositionally biased region" description="Acidic residues" evidence="14">
    <location>
        <begin position="407"/>
        <end position="417"/>
    </location>
</feature>
<evidence type="ECO:0000313" key="17">
    <source>
        <dbReference type="RefSeq" id="XP_025051466.1"/>
    </source>
</evidence>
<dbReference type="CDD" id="cd22665">
    <property type="entry name" value="FHA_MDC1"/>
    <property type="match status" value="1"/>
</dbReference>
<evidence type="ECO:0000256" key="12">
    <source>
        <dbReference type="ARBA" id="ARBA00023242"/>
    </source>
</evidence>
<protein>
    <recommendedName>
        <fullName evidence="3">Mediator of DNA damage checkpoint protein 1</fullName>
    </recommendedName>
</protein>
<dbReference type="SUPFAM" id="SSF49879">
    <property type="entry name" value="SMAD/FHA domain"/>
    <property type="match status" value="1"/>
</dbReference>